<dbReference type="Pfam" id="PF18701">
    <property type="entry name" value="DUF5641"/>
    <property type="match status" value="1"/>
</dbReference>
<dbReference type="PANTHER" id="PTHR47331">
    <property type="entry name" value="PHD-TYPE DOMAIN-CONTAINING PROTEIN"/>
    <property type="match status" value="1"/>
</dbReference>
<sequence>MTIRAVHLEVAHSLDTDSFLMALRRFIARRGQVKIMRSDNATNFTSGERELRESINAWNQSKIHDTLLQKNIKWIFNPPSGSLFGGVWECCIRTARKIPQALLQMQTIDDESLSTLLCEVESIMNGRPLTTVSTDQRDLEALTPNHLLLLQAETQLPPDLFSEEDCFSRRRWKQVQYLSNIFWRQWSKEYLPQLQIRQKWLRKRRNLTVGDVVLVSADNSPRNTWPLGRVLKVHSDKKGIVRRVTVKTKSGILERPVDKLCLLLETEDSL</sequence>
<dbReference type="EMBL" id="JARQWQ010000031">
    <property type="protein sequence ID" value="KAK2561899.1"/>
    <property type="molecule type" value="Genomic_DNA"/>
</dbReference>
<dbReference type="GO" id="GO:0003676">
    <property type="term" value="F:nucleic acid binding"/>
    <property type="evidence" value="ECO:0007669"/>
    <property type="project" value="InterPro"/>
</dbReference>
<evidence type="ECO:0000259" key="1">
    <source>
        <dbReference type="Pfam" id="PF18701"/>
    </source>
</evidence>
<evidence type="ECO:0000313" key="2">
    <source>
        <dbReference type="EMBL" id="KAK2561899.1"/>
    </source>
</evidence>
<dbReference type="AlphaFoldDB" id="A0AAD9QIF0"/>
<name>A0AAD9QIF0_ACRCE</name>
<dbReference type="InterPro" id="IPR012337">
    <property type="entry name" value="RNaseH-like_sf"/>
</dbReference>
<proteinExistence type="predicted"/>
<dbReference type="Gene3D" id="3.30.420.10">
    <property type="entry name" value="Ribonuclease H-like superfamily/Ribonuclease H"/>
    <property type="match status" value="1"/>
</dbReference>
<gene>
    <name evidence="2" type="ORF">P5673_015302</name>
</gene>
<dbReference type="Proteomes" id="UP001249851">
    <property type="component" value="Unassembled WGS sequence"/>
</dbReference>
<reference evidence="2" key="1">
    <citation type="journal article" date="2023" name="G3 (Bethesda)">
        <title>Whole genome assembly and annotation of the endangered Caribbean coral Acropora cervicornis.</title>
        <authorList>
            <person name="Selwyn J.D."/>
            <person name="Vollmer S.V."/>
        </authorList>
    </citation>
    <scope>NUCLEOTIDE SEQUENCE</scope>
    <source>
        <strain evidence="2">K2</strain>
    </source>
</reference>
<protein>
    <recommendedName>
        <fullName evidence="1">DUF5641 domain-containing protein</fullName>
    </recommendedName>
</protein>
<dbReference type="InterPro" id="IPR036397">
    <property type="entry name" value="RNaseH_sf"/>
</dbReference>
<evidence type="ECO:0000313" key="3">
    <source>
        <dbReference type="Proteomes" id="UP001249851"/>
    </source>
</evidence>
<feature type="domain" description="DUF5641" evidence="1">
    <location>
        <begin position="170"/>
        <end position="263"/>
    </location>
</feature>
<dbReference type="InterPro" id="IPR040676">
    <property type="entry name" value="DUF5641"/>
</dbReference>
<accession>A0AAD9QIF0</accession>
<reference evidence="2" key="2">
    <citation type="journal article" date="2023" name="Science">
        <title>Genomic signatures of disease resistance in endangered staghorn corals.</title>
        <authorList>
            <person name="Vollmer S.V."/>
            <person name="Selwyn J.D."/>
            <person name="Despard B.A."/>
            <person name="Roesel C.L."/>
        </authorList>
    </citation>
    <scope>NUCLEOTIDE SEQUENCE</scope>
    <source>
        <strain evidence="2">K2</strain>
    </source>
</reference>
<comment type="caution">
    <text evidence="2">The sequence shown here is derived from an EMBL/GenBank/DDBJ whole genome shotgun (WGS) entry which is preliminary data.</text>
</comment>
<dbReference type="SUPFAM" id="SSF53098">
    <property type="entry name" value="Ribonuclease H-like"/>
    <property type="match status" value="1"/>
</dbReference>
<keyword evidence="3" id="KW-1185">Reference proteome</keyword>
<dbReference type="PANTHER" id="PTHR47331:SF1">
    <property type="entry name" value="GAG-LIKE PROTEIN"/>
    <property type="match status" value="1"/>
</dbReference>
<organism evidence="2 3">
    <name type="scientific">Acropora cervicornis</name>
    <name type="common">Staghorn coral</name>
    <dbReference type="NCBI Taxonomy" id="6130"/>
    <lineage>
        <taxon>Eukaryota</taxon>
        <taxon>Metazoa</taxon>
        <taxon>Cnidaria</taxon>
        <taxon>Anthozoa</taxon>
        <taxon>Hexacorallia</taxon>
        <taxon>Scleractinia</taxon>
        <taxon>Astrocoeniina</taxon>
        <taxon>Acroporidae</taxon>
        <taxon>Acropora</taxon>
    </lineage>
</organism>